<evidence type="ECO:0000313" key="3">
    <source>
        <dbReference type="EMBL" id="MDM7855379.1"/>
    </source>
</evidence>
<dbReference type="Proteomes" id="UP001529338">
    <property type="component" value="Unassembled WGS sequence"/>
</dbReference>
<gene>
    <name evidence="3" type="ORF">QRT04_10600</name>
</gene>
<evidence type="ECO:0000259" key="2">
    <source>
        <dbReference type="Pfam" id="PF23636"/>
    </source>
</evidence>
<reference evidence="3 4" key="1">
    <citation type="submission" date="2023-06" db="EMBL/GenBank/DDBJ databases">
        <title>Cellulomonas sp. MW4 Whole genome sequence.</title>
        <authorList>
            <person name="Park S."/>
        </authorList>
    </citation>
    <scope>NUCLEOTIDE SEQUENCE [LARGE SCALE GENOMIC DNA]</scope>
    <source>
        <strain evidence="3 4">MW4</strain>
    </source>
</reference>
<protein>
    <recommendedName>
        <fullName evidence="2">DUF7144 domain-containing protein</fullName>
    </recommendedName>
</protein>
<dbReference type="InterPro" id="IPR055568">
    <property type="entry name" value="DUF7144"/>
</dbReference>
<sequence>MARQVTGWVGWVWFGAFTLLTVGLFNIIGGLVAAFSPKDVLAWSGHSVVLVDVSAWGWVHIVLGALLVIVACFLFAARPWARIVASILVVLNLMTQFLSLPITPWWSIAVIVLDVFVLWALIVHGAEVEDAVR</sequence>
<feature type="domain" description="DUF7144" evidence="2">
    <location>
        <begin position="11"/>
        <end position="125"/>
    </location>
</feature>
<evidence type="ECO:0000313" key="4">
    <source>
        <dbReference type="Proteomes" id="UP001529338"/>
    </source>
</evidence>
<keyword evidence="1" id="KW-0812">Transmembrane</keyword>
<keyword evidence="1" id="KW-1133">Transmembrane helix</keyword>
<name>A0ABT7SH61_9CELL</name>
<dbReference type="RefSeq" id="WP_289455192.1">
    <property type="nucleotide sequence ID" value="NZ_JAUCGQ010000001.1"/>
</dbReference>
<evidence type="ECO:0000256" key="1">
    <source>
        <dbReference type="SAM" id="Phobius"/>
    </source>
</evidence>
<feature type="transmembrane region" description="Helical" evidence="1">
    <location>
        <begin position="83"/>
        <end position="99"/>
    </location>
</feature>
<keyword evidence="4" id="KW-1185">Reference proteome</keyword>
<keyword evidence="1" id="KW-0472">Membrane</keyword>
<comment type="caution">
    <text evidence="3">The sequence shown here is derived from an EMBL/GenBank/DDBJ whole genome shotgun (WGS) entry which is preliminary data.</text>
</comment>
<feature type="transmembrane region" description="Helical" evidence="1">
    <location>
        <begin position="55"/>
        <end position="76"/>
    </location>
</feature>
<proteinExistence type="predicted"/>
<dbReference type="Pfam" id="PF23636">
    <property type="entry name" value="DUF7144"/>
    <property type="match status" value="1"/>
</dbReference>
<feature type="transmembrane region" description="Helical" evidence="1">
    <location>
        <begin position="12"/>
        <end position="35"/>
    </location>
</feature>
<organism evidence="3 4">
    <name type="scientific">Cellulomonas alba</name>
    <dbReference type="NCBI Taxonomy" id="3053467"/>
    <lineage>
        <taxon>Bacteria</taxon>
        <taxon>Bacillati</taxon>
        <taxon>Actinomycetota</taxon>
        <taxon>Actinomycetes</taxon>
        <taxon>Micrococcales</taxon>
        <taxon>Cellulomonadaceae</taxon>
        <taxon>Cellulomonas</taxon>
    </lineage>
</organism>
<dbReference type="EMBL" id="JAUCGQ010000001">
    <property type="protein sequence ID" value="MDM7855379.1"/>
    <property type="molecule type" value="Genomic_DNA"/>
</dbReference>
<accession>A0ABT7SH61</accession>
<feature type="transmembrane region" description="Helical" evidence="1">
    <location>
        <begin position="105"/>
        <end position="123"/>
    </location>
</feature>